<evidence type="ECO:0000313" key="4">
    <source>
        <dbReference type="Proteomes" id="UP001332192"/>
    </source>
</evidence>
<dbReference type="EMBL" id="CP141615">
    <property type="protein sequence ID" value="WRP18096.1"/>
    <property type="molecule type" value="Genomic_DNA"/>
</dbReference>
<evidence type="ECO:0000256" key="1">
    <source>
        <dbReference type="ARBA" id="ARBA00023121"/>
    </source>
</evidence>
<reference evidence="3 4" key="1">
    <citation type="journal article" date="2024" name="Front. Microbiol.">
        <title>Novel thermophilic genera Geochorda gen. nov. and Carboxydochorda gen. nov. from the deep terrestrial subsurface reveal the ecophysiological diversity in the class Limnochordia.</title>
        <authorList>
            <person name="Karnachuk O.V."/>
            <person name="Lukina A.P."/>
            <person name="Avakyan M.R."/>
            <person name="Kadnikov V.V."/>
            <person name="Begmatov S."/>
            <person name="Beletsky A.V."/>
            <person name="Vlasova K.G."/>
            <person name="Novikov A.A."/>
            <person name="Shcherbakova V.A."/>
            <person name="Mardanov A.V."/>
            <person name="Ravin N.V."/>
        </authorList>
    </citation>
    <scope>NUCLEOTIDE SEQUENCE [LARGE SCALE GENOMIC DNA]</scope>
    <source>
        <strain evidence="3 4">L945</strain>
    </source>
</reference>
<dbReference type="InterPro" id="IPR043168">
    <property type="entry name" value="DegV_C"/>
</dbReference>
<sequence length="341" mass="36590">MSAKVRRRVAVVTDSVANLPQALARSLRVWVVPLLVVFRDKVFRDGVDLSPAQFYRRLREGQVASTSQPNPDAFLEAYQAAVKSSASAEPAESILVITISSKLSGTFHSATQAAQRFSSAAVRVIDSLTASFAEGWLVTEAARLAERGASLGEVADRVLALREKVRIFAAVDSLDYLRRSGRIGRAVAMAGSLLKVKPILTVGRDGVAEGVDRARTLERALDRLVEFVAEDAPQLVPTARTAQATAGGRATEGSAQDAGEERGRGFQPQQVGAPESGRGPLLHAAVVHADALEAAHALRRRLIERFRCAELFLEYITPVLGAHAGPGTTGVAYWWEQEATS</sequence>
<proteinExistence type="predicted"/>
<dbReference type="InterPro" id="IPR003797">
    <property type="entry name" value="DegV"/>
</dbReference>
<dbReference type="InterPro" id="IPR050270">
    <property type="entry name" value="DegV_domain_contain"/>
</dbReference>
<dbReference type="PANTHER" id="PTHR33434:SF2">
    <property type="entry name" value="FATTY ACID-BINDING PROTEIN TM_1468"/>
    <property type="match status" value="1"/>
</dbReference>
<accession>A0ABZ1C027</accession>
<name>A0ABZ1C027_9FIRM</name>
<dbReference type="NCBIfam" id="TIGR00762">
    <property type="entry name" value="DegV"/>
    <property type="match status" value="1"/>
</dbReference>
<dbReference type="Pfam" id="PF02645">
    <property type="entry name" value="DegV"/>
    <property type="match status" value="1"/>
</dbReference>
<evidence type="ECO:0000313" key="3">
    <source>
        <dbReference type="EMBL" id="WRP18096.1"/>
    </source>
</evidence>
<dbReference type="Gene3D" id="3.40.50.10170">
    <property type="match status" value="1"/>
</dbReference>
<dbReference type="RefSeq" id="WP_324717367.1">
    <property type="nucleotide sequence ID" value="NZ_CP141615.1"/>
</dbReference>
<dbReference type="Proteomes" id="UP001332192">
    <property type="component" value="Chromosome"/>
</dbReference>
<dbReference type="SUPFAM" id="SSF82549">
    <property type="entry name" value="DAK1/DegV-like"/>
    <property type="match status" value="2"/>
</dbReference>
<dbReference type="PROSITE" id="PS51482">
    <property type="entry name" value="DEGV"/>
    <property type="match status" value="1"/>
</dbReference>
<feature type="region of interest" description="Disordered" evidence="2">
    <location>
        <begin position="240"/>
        <end position="275"/>
    </location>
</feature>
<evidence type="ECO:0000256" key="2">
    <source>
        <dbReference type="SAM" id="MobiDB-lite"/>
    </source>
</evidence>
<feature type="compositionally biased region" description="Low complexity" evidence="2">
    <location>
        <begin position="240"/>
        <end position="251"/>
    </location>
</feature>
<dbReference type="Gene3D" id="3.30.1180.10">
    <property type="match status" value="1"/>
</dbReference>
<dbReference type="PANTHER" id="PTHR33434">
    <property type="entry name" value="DEGV DOMAIN-CONTAINING PROTEIN DR_1986-RELATED"/>
    <property type="match status" value="1"/>
</dbReference>
<keyword evidence="4" id="KW-1185">Reference proteome</keyword>
<protein>
    <submittedName>
        <fullName evidence="3">DegV family protein</fullName>
    </submittedName>
</protein>
<keyword evidence="1" id="KW-0446">Lipid-binding</keyword>
<gene>
    <name evidence="3" type="ORF">U7230_03575</name>
</gene>
<organism evidence="3 4">
    <name type="scientific">Carboxydichorda subterranea</name>
    <dbReference type="NCBI Taxonomy" id="3109565"/>
    <lineage>
        <taxon>Bacteria</taxon>
        <taxon>Bacillati</taxon>
        <taxon>Bacillota</taxon>
        <taxon>Limnochordia</taxon>
        <taxon>Limnochordales</taxon>
        <taxon>Geochordaceae</taxon>
        <taxon>Carboxydichorda</taxon>
    </lineage>
</organism>